<gene>
    <name evidence="1" type="ORF">Tci_862356</name>
</gene>
<reference evidence="1" key="1">
    <citation type="journal article" date="2019" name="Sci. Rep.">
        <title>Draft genome of Tanacetum cinerariifolium, the natural source of mosquito coil.</title>
        <authorList>
            <person name="Yamashiro T."/>
            <person name="Shiraishi A."/>
            <person name="Satake H."/>
            <person name="Nakayama K."/>
        </authorList>
    </citation>
    <scope>NUCLEOTIDE SEQUENCE</scope>
</reference>
<comment type="caution">
    <text evidence="1">The sequence shown here is derived from an EMBL/GenBank/DDBJ whole genome shotgun (WGS) entry which is preliminary data.</text>
</comment>
<evidence type="ECO:0000313" key="1">
    <source>
        <dbReference type="EMBL" id="GFC90386.1"/>
    </source>
</evidence>
<dbReference type="EMBL" id="BKCJ011126024">
    <property type="protein sequence ID" value="GFC90386.1"/>
    <property type="molecule type" value="Genomic_DNA"/>
</dbReference>
<name>A0A699RWC2_TANCI</name>
<protein>
    <recommendedName>
        <fullName evidence="2">RNA-directed DNA polymerase, eukaryota</fullName>
    </recommendedName>
</protein>
<feature type="non-terminal residue" evidence="1">
    <location>
        <position position="118"/>
    </location>
</feature>
<accession>A0A699RWC2</accession>
<proteinExistence type="predicted"/>
<organism evidence="1">
    <name type="scientific">Tanacetum cinerariifolium</name>
    <name type="common">Dalmatian daisy</name>
    <name type="synonym">Chrysanthemum cinerariifolium</name>
    <dbReference type="NCBI Taxonomy" id="118510"/>
    <lineage>
        <taxon>Eukaryota</taxon>
        <taxon>Viridiplantae</taxon>
        <taxon>Streptophyta</taxon>
        <taxon>Embryophyta</taxon>
        <taxon>Tracheophyta</taxon>
        <taxon>Spermatophyta</taxon>
        <taxon>Magnoliopsida</taxon>
        <taxon>eudicotyledons</taxon>
        <taxon>Gunneridae</taxon>
        <taxon>Pentapetalae</taxon>
        <taxon>asterids</taxon>
        <taxon>campanulids</taxon>
        <taxon>Asterales</taxon>
        <taxon>Asteraceae</taxon>
        <taxon>Asteroideae</taxon>
        <taxon>Anthemideae</taxon>
        <taxon>Anthemidinae</taxon>
        <taxon>Tanacetum</taxon>
    </lineage>
</organism>
<evidence type="ECO:0008006" key="2">
    <source>
        <dbReference type="Google" id="ProtNLM"/>
    </source>
</evidence>
<sequence length="118" mass="13706">MQTQTSNKLHNAIMEVGSKDRPPMLAPGNYIQWKSRIKRYIDTKPNRELIHYCLENPSYELGWNKKYIRDDEGNPTTTTQKVFETYQNVEQGIRNQLNAEAEAVQIILTGIDNDIYST</sequence>
<dbReference type="AlphaFoldDB" id="A0A699RWC2"/>